<dbReference type="Proteomes" id="UP000215453">
    <property type="component" value="Chromosome 3"/>
</dbReference>
<feature type="compositionally biased region" description="Basic residues" evidence="2">
    <location>
        <begin position="446"/>
        <end position="460"/>
    </location>
</feature>
<accession>A0A1Y6LGR9</accession>
<feature type="compositionally biased region" description="Polar residues" evidence="2">
    <location>
        <begin position="861"/>
        <end position="873"/>
    </location>
</feature>
<keyword evidence="3" id="KW-0812">Transmembrane</keyword>
<evidence type="ECO:0000313" key="5">
    <source>
        <dbReference type="Proteomes" id="UP000215453"/>
    </source>
</evidence>
<dbReference type="EMBL" id="LT882678">
    <property type="protein sequence ID" value="SMY22598.1"/>
    <property type="molecule type" value="Genomic_DNA"/>
</dbReference>
<gene>
    <name evidence="4" type="ORF">ZT1A5_G4038</name>
</gene>
<organism evidence="4 5">
    <name type="scientific">Zymoseptoria tritici ST99CH_1A5</name>
    <dbReference type="NCBI Taxonomy" id="1276529"/>
    <lineage>
        <taxon>Eukaryota</taxon>
        <taxon>Fungi</taxon>
        <taxon>Dikarya</taxon>
        <taxon>Ascomycota</taxon>
        <taxon>Pezizomycotina</taxon>
        <taxon>Dothideomycetes</taxon>
        <taxon>Dothideomycetidae</taxon>
        <taxon>Mycosphaerellales</taxon>
        <taxon>Mycosphaerellaceae</taxon>
        <taxon>Zymoseptoria</taxon>
    </lineage>
</organism>
<dbReference type="AlphaFoldDB" id="A0A1Y6LGR9"/>
<feature type="compositionally biased region" description="Polar residues" evidence="2">
    <location>
        <begin position="798"/>
        <end position="807"/>
    </location>
</feature>
<feature type="transmembrane region" description="Helical" evidence="3">
    <location>
        <begin position="895"/>
        <end position="916"/>
    </location>
</feature>
<name>A0A1Y6LGR9_ZYMTR</name>
<feature type="transmembrane region" description="Helical" evidence="3">
    <location>
        <begin position="1190"/>
        <end position="1212"/>
    </location>
</feature>
<keyword evidence="1" id="KW-0175">Coiled coil</keyword>
<feature type="region of interest" description="Disordered" evidence="2">
    <location>
        <begin position="250"/>
        <end position="273"/>
    </location>
</feature>
<feature type="compositionally biased region" description="Basic and acidic residues" evidence="2">
    <location>
        <begin position="820"/>
        <end position="860"/>
    </location>
</feature>
<evidence type="ECO:0000256" key="1">
    <source>
        <dbReference type="SAM" id="Coils"/>
    </source>
</evidence>
<feature type="region of interest" description="Disordered" evidence="2">
    <location>
        <begin position="432"/>
        <end position="471"/>
    </location>
</feature>
<feature type="compositionally biased region" description="Basic and acidic residues" evidence="2">
    <location>
        <begin position="52"/>
        <end position="72"/>
    </location>
</feature>
<keyword evidence="3" id="KW-1133">Transmembrane helix</keyword>
<protein>
    <submittedName>
        <fullName evidence="4">Uncharacterized protein</fullName>
    </submittedName>
</protein>
<feature type="transmembrane region" description="Helical" evidence="3">
    <location>
        <begin position="968"/>
        <end position="988"/>
    </location>
</feature>
<feature type="region of interest" description="Disordered" evidence="2">
    <location>
        <begin position="347"/>
        <end position="366"/>
    </location>
</feature>
<feature type="transmembrane region" description="Helical" evidence="3">
    <location>
        <begin position="1146"/>
        <end position="1169"/>
    </location>
</feature>
<feature type="compositionally biased region" description="Polar residues" evidence="2">
    <location>
        <begin position="668"/>
        <end position="694"/>
    </location>
</feature>
<feature type="coiled-coil region" evidence="1">
    <location>
        <begin position="127"/>
        <end position="164"/>
    </location>
</feature>
<feature type="transmembrane region" description="Helical" evidence="3">
    <location>
        <begin position="1106"/>
        <end position="1134"/>
    </location>
</feature>
<proteinExistence type="predicted"/>
<keyword evidence="3" id="KW-0472">Membrane</keyword>
<evidence type="ECO:0000256" key="3">
    <source>
        <dbReference type="SAM" id="Phobius"/>
    </source>
</evidence>
<evidence type="ECO:0000256" key="2">
    <source>
        <dbReference type="SAM" id="MobiDB-lite"/>
    </source>
</evidence>
<dbReference type="GO" id="GO:0005737">
    <property type="term" value="C:cytoplasm"/>
    <property type="evidence" value="ECO:0007669"/>
    <property type="project" value="UniProtKB-SubCell"/>
</dbReference>
<feature type="transmembrane region" description="Helical" evidence="3">
    <location>
        <begin position="937"/>
        <end position="956"/>
    </location>
</feature>
<feature type="region of interest" description="Disordered" evidence="2">
    <location>
        <begin position="645"/>
        <end position="873"/>
    </location>
</feature>
<feature type="compositionally biased region" description="Low complexity" evidence="2">
    <location>
        <begin position="744"/>
        <end position="755"/>
    </location>
</feature>
<evidence type="ECO:0000313" key="4">
    <source>
        <dbReference type="EMBL" id="SMY22598.1"/>
    </source>
</evidence>
<feature type="region of interest" description="Disordered" evidence="2">
    <location>
        <begin position="193"/>
        <end position="222"/>
    </location>
</feature>
<dbReference type="GO" id="GO:0005815">
    <property type="term" value="C:microtubule organizing center"/>
    <property type="evidence" value="ECO:0007669"/>
    <property type="project" value="InterPro"/>
</dbReference>
<sequence length="1217" mass="134824">MSNYGSERSPLDLSHQDVLPASQYLQERLQERRARSTRPKRARHTDFGPQPGRDDDIFLDEAETHRQARRFDSSPVLPSARVSDLGHSNSSGRRRALGTRDLDDQLDRLNKQNFALKLEIDHRRDHTHKLQEELNAMREQVERAERMEEEHAELLRINSQLVEELEKRDKAVEEAMDIICDLEERVHYVEEADSVTRPSTAHADSGYAGTELHDQDSPTNKINAHARTPQIKLREPSLPASAASQKLQGLLIDQTPVRPKRRPNILSQQKPSTQALRSVFLENARELHPVKSFQSLLSRQESRLDDEADDTLSSPRLSVLSESSFPSIYSPKQNVSPDHFAWENTAEEDYHASPTRSPLHPRQDSIKRVSQWMSEHNADSLTPSKSNTISKPLQQDAETCMPPPSIPRPVAPESHYQSLNDALAAVSMKPSIISGDRSSSGESHDKLKRRPHHGLPRHFGHAGMSHGEPLLPPTPDSVSTRMLRNSRSSILDGRSLLDLTPAPVKGFDALEPGLRTAPKQMRSSVELRTAFASNLQHRDQAPEVPDFDVSSDDEEYGDVDRLSGGVLDFGIEYDCPDGKSIKMGTPSRFLKGSQSPPNFDGTSMTPHDEIFSPLRKRQSSENISWSAPAKPRLSRVETSPTIFSTFGRMVSGGGKVQTAAESVRSPRSAHSGSSGNRTVVPSDQQQEMRQTSPDVAQDRLRLHSDVVSPNRSRASPSPGRSLGLRTQRLFRRMSSSHGSDRGQSPLPTLTTTPSSAYADTTPIEVRRPMTSQSHDRTRRNVADASAAIHPPMPDFQRPTLQTRNKTAPGTPRSPSAAGQDRVEKEKRSLFGRSDSVKTADKARPATSMETRRRGSIRDVTTDNGHTFDMSTTDLNENSTSVMRETQEAIHPTLDLGIFQLPAPILPVFASAAFLYYKITNRQPAQIRPPWRHPPPQAMKVTGILTSTFYLTTFIYMATSTILSPTQNLAVTALATAHVFALTVLEAWLARTVIPPRAIAAAGWMCLVIDSFSPRLTERTIAVVVLSLPAACELGNGRDSGLSMSGALLLVIALRDVLPEHLVETGWWVAVPICSVLGSPYVTAYLNRWRTVRWIFAILDDMLQEIGYVFAGLELLVVGCATSGFACSCLAWWWVVFDGRTSPPLSSTGASFVFGFCVYSAVWSLLVLLSRRGGVGNGGDREERLQRSLHTCVEATGWTIVFCSGLWLALLFLKAVGY</sequence>
<feature type="region of interest" description="Disordered" evidence="2">
    <location>
        <begin position="1"/>
        <end position="99"/>
    </location>
</feature>
<reference evidence="4 5" key="1">
    <citation type="submission" date="2016-10" db="EMBL/GenBank/DDBJ databases">
        <authorList>
            <person name="Varghese N."/>
        </authorList>
    </citation>
    <scope>NUCLEOTIDE SEQUENCE [LARGE SCALE GENOMIC DNA]</scope>
</reference>